<organism evidence="1 2">
    <name type="scientific">Mycena sanguinolenta</name>
    <dbReference type="NCBI Taxonomy" id="230812"/>
    <lineage>
        <taxon>Eukaryota</taxon>
        <taxon>Fungi</taxon>
        <taxon>Dikarya</taxon>
        <taxon>Basidiomycota</taxon>
        <taxon>Agaricomycotina</taxon>
        <taxon>Agaricomycetes</taxon>
        <taxon>Agaricomycetidae</taxon>
        <taxon>Agaricales</taxon>
        <taxon>Marasmiineae</taxon>
        <taxon>Mycenaceae</taxon>
        <taxon>Mycena</taxon>
    </lineage>
</organism>
<dbReference type="AlphaFoldDB" id="A0A8H6X489"/>
<dbReference type="Gene3D" id="1.10.510.10">
    <property type="entry name" value="Transferase(Phosphotransferase) domain 1"/>
    <property type="match status" value="1"/>
</dbReference>
<dbReference type="GO" id="GO:0016301">
    <property type="term" value="F:kinase activity"/>
    <property type="evidence" value="ECO:0007669"/>
    <property type="project" value="UniProtKB-KW"/>
</dbReference>
<dbReference type="InterPro" id="IPR011009">
    <property type="entry name" value="Kinase-like_dom_sf"/>
</dbReference>
<comment type="caution">
    <text evidence="1">The sequence shown here is derived from an EMBL/GenBank/DDBJ whole genome shotgun (WGS) entry which is preliminary data.</text>
</comment>
<proteinExistence type="predicted"/>
<keyword evidence="1" id="KW-0418">Kinase</keyword>
<evidence type="ECO:0000313" key="2">
    <source>
        <dbReference type="Proteomes" id="UP000623467"/>
    </source>
</evidence>
<evidence type="ECO:0000313" key="1">
    <source>
        <dbReference type="EMBL" id="KAF7333891.1"/>
    </source>
</evidence>
<dbReference type="Proteomes" id="UP000623467">
    <property type="component" value="Unassembled WGS sequence"/>
</dbReference>
<sequence>MASERFLLAVDFHAPNTSAYLKASHGYYLREAIKSELASLATVPQSEIEIWKPEPPIPFRTVEATLTNARIADIATKIPFDADIASEIMPSSGGFVDILVLDRRREPSDPDPEGEDAVSDMIERYNMLRLKAQGSKPPSTLAKSTEYRAWQRGECPIYDGRYHSNTPAATVGPPVELYYAGFAKFIDDSRPNSPLDIPDIFVCEVAKFMHAVAGIYKDEPAFSGVVTPLLQGILGKGILRIANSDLTSPDAAVLSDQLKILALAEYKRELGEGGCDASTQASLSVVRYWTQPENKRVAALTCCPTYVVALGGPWLAVLGAVITSRCIVQRFTDFMWLGPRNALLNDDHVRQVARVLFALKGAIAASQIFQDSLPPSPATSDEPLPARFFPHVTSYVGEDGQEKRFKYVAPLERDPTCVTFHCQTLEDDVDIVVKFVRSYGEVVHRLLGEKGLAPQLLYCGPINSQASYSGIKMVVMGFVAGKTLSWFQGKRQRLPNHLGDELANTLDVLHGAGFVYGDLRGPNIMLTDASKKVQLVDFDWAGRAGEARYPISLSTNVKWPPGSKGLGLIAPEHDMHMLAQIKKQL</sequence>
<dbReference type="OrthoDB" id="4062651at2759"/>
<gene>
    <name evidence="1" type="ORF">MSAN_02401800</name>
</gene>
<name>A0A8H6X489_9AGAR</name>
<dbReference type="SUPFAM" id="SSF56112">
    <property type="entry name" value="Protein kinase-like (PK-like)"/>
    <property type="match status" value="1"/>
</dbReference>
<dbReference type="EMBL" id="JACAZH010000051">
    <property type="protein sequence ID" value="KAF7333891.1"/>
    <property type="molecule type" value="Genomic_DNA"/>
</dbReference>
<accession>A0A8H6X489</accession>
<keyword evidence="2" id="KW-1185">Reference proteome</keyword>
<protein>
    <submittedName>
        <fullName evidence="1">Proteinkinasesubdomain-containingproteinPKL ccin9</fullName>
    </submittedName>
</protein>
<reference evidence="1" key="1">
    <citation type="submission" date="2020-05" db="EMBL/GenBank/DDBJ databases">
        <title>Mycena genomes resolve the evolution of fungal bioluminescence.</title>
        <authorList>
            <person name="Tsai I.J."/>
        </authorList>
    </citation>
    <scope>NUCLEOTIDE SEQUENCE</scope>
    <source>
        <strain evidence="1">160909Yilan</strain>
    </source>
</reference>
<keyword evidence="1" id="KW-0808">Transferase</keyword>